<feature type="domain" description="ABC transmembrane type-1" evidence="9">
    <location>
        <begin position="102"/>
        <end position="312"/>
    </location>
</feature>
<accession>A0A2U2RN08</accession>
<dbReference type="Gene3D" id="1.10.3720.10">
    <property type="entry name" value="MetI-like"/>
    <property type="match status" value="1"/>
</dbReference>
<feature type="compositionally biased region" description="Basic residues" evidence="8">
    <location>
        <begin position="21"/>
        <end position="31"/>
    </location>
</feature>
<evidence type="ECO:0000313" key="11">
    <source>
        <dbReference type="Proteomes" id="UP000245590"/>
    </source>
</evidence>
<dbReference type="InterPro" id="IPR035906">
    <property type="entry name" value="MetI-like_sf"/>
</dbReference>
<feature type="region of interest" description="Disordered" evidence="8">
    <location>
        <begin position="1"/>
        <end position="37"/>
    </location>
</feature>
<feature type="transmembrane region" description="Helical" evidence="7">
    <location>
        <begin position="242"/>
        <end position="265"/>
    </location>
</feature>
<dbReference type="PROSITE" id="PS50928">
    <property type="entry name" value="ABC_TM1"/>
    <property type="match status" value="1"/>
</dbReference>
<dbReference type="EMBL" id="QFKX01000001">
    <property type="protein sequence ID" value="PWH07259.1"/>
    <property type="molecule type" value="Genomic_DNA"/>
</dbReference>
<evidence type="ECO:0000256" key="8">
    <source>
        <dbReference type="SAM" id="MobiDB-lite"/>
    </source>
</evidence>
<evidence type="ECO:0000256" key="5">
    <source>
        <dbReference type="ARBA" id="ARBA00022989"/>
    </source>
</evidence>
<comment type="subcellular location">
    <subcellularLocation>
        <location evidence="1 7">Cell membrane</location>
        <topology evidence="1 7">Multi-pass membrane protein</topology>
    </subcellularLocation>
</comment>
<evidence type="ECO:0000256" key="3">
    <source>
        <dbReference type="ARBA" id="ARBA00022475"/>
    </source>
</evidence>
<name>A0A2U2RN08_9MICO</name>
<keyword evidence="2 7" id="KW-0813">Transport</keyword>
<dbReference type="GO" id="GO:0055085">
    <property type="term" value="P:transmembrane transport"/>
    <property type="evidence" value="ECO:0007669"/>
    <property type="project" value="InterPro"/>
</dbReference>
<feature type="transmembrane region" description="Helical" evidence="7">
    <location>
        <begin position="184"/>
        <end position="206"/>
    </location>
</feature>
<dbReference type="PANTHER" id="PTHR30193">
    <property type="entry name" value="ABC TRANSPORTER PERMEASE PROTEIN"/>
    <property type="match status" value="1"/>
</dbReference>
<evidence type="ECO:0000256" key="2">
    <source>
        <dbReference type="ARBA" id="ARBA00022448"/>
    </source>
</evidence>
<evidence type="ECO:0000259" key="9">
    <source>
        <dbReference type="PROSITE" id="PS50928"/>
    </source>
</evidence>
<gene>
    <name evidence="10" type="ORF">DEO23_00965</name>
</gene>
<dbReference type="AlphaFoldDB" id="A0A2U2RN08"/>
<dbReference type="SUPFAM" id="SSF161098">
    <property type="entry name" value="MetI-like"/>
    <property type="match status" value="1"/>
</dbReference>
<sequence>MTSPSAVRQDVRVGADASQTRARRQSAPRARRGTEPHREPVHVSHVLFALPALLFFGVFALLPLVGVLVLSFTSWNGIGAIHFTGLTSWTEALSRSTTWHGLALVVLMIVATWLLQTPLSILLGTFLAGQQRYRNVLAILYFLPLLLSSAAIAITFKSLLDPNFGLASGLNLPFLKQNWLGDSVLVWIVLLVIIAWQFIPFHTLIYQGAVRQIPRSMFEAAEIDGAGRVRQFFSITLPQLKYTLITSSTLMVVGALTYFDIIFVLTQGGPGSSTRILPLDMYLTGFRGNEMGVASALAVILVVLGLGLALGVQRLGGTDASASQMEGA</sequence>
<keyword evidence="6 7" id="KW-0472">Membrane</keyword>
<evidence type="ECO:0000256" key="7">
    <source>
        <dbReference type="RuleBase" id="RU363032"/>
    </source>
</evidence>
<evidence type="ECO:0000256" key="6">
    <source>
        <dbReference type="ARBA" id="ARBA00023136"/>
    </source>
</evidence>
<reference evidence="10 11" key="1">
    <citation type="submission" date="2018-05" db="EMBL/GenBank/DDBJ databases">
        <title>Brachybacterium sp. M1HQ-2T, whole genome shotgun sequence.</title>
        <authorList>
            <person name="Tuo L."/>
        </authorList>
    </citation>
    <scope>NUCLEOTIDE SEQUENCE [LARGE SCALE GENOMIC DNA]</scope>
    <source>
        <strain evidence="10 11">M1HQ-2</strain>
    </source>
</reference>
<organism evidence="10 11">
    <name type="scientific">Brachybacterium endophyticum</name>
    <dbReference type="NCBI Taxonomy" id="2182385"/>
    <lineage>
        <taxon>Bacteria</taxon>
        <taxon>Bacillati</taxon>
        <taxon>Actinomycetota</taxon>
        <taxon>Actinomycetes</taxon>
        <taxon>Micrococcales</taxon>
        <taxon>Dermabacteraceae</taxon>
        <taxon>Brachybacterium</taxon>
    </lineage>
</organism>
<dbReference type="Proteomes" id="UP000245590">
    <property type="component" value="Unassembled WGS sequence"/>
</dbReference>
<dbReference type="CDD" id="cd06261">
    <property type="entry name" value="TM_PBP2"/>
    <property type="match status" value="1"/>
</dbReference>
<proteinExistence type="inferred from homology"/>
<feature type="transmembrane region" description="Helical" evidence="7">
    <location>
        <begin position="46"/>
        <end position="78"/>
    </location>
</feature>
<feature type="transmembrane region" description="Helical" evidence="7">
    <location>
        <begin position="136"/>
        <end position="156"/>
    </location>
</feature>
<protein>
    <submittedName>
        <fullName evidence="10">ABC transporter</fullName>
    </submittedName>
</protein>
<evidence type="ECO:0000313" key="10">
    <source>
        <dbReference type="EMBL" id="PWH07259.1"/>
    </source>
</evidence>
<evidence type="ECO:0000256" key="4">
    <source>
        <dbReference type="ARBA" id="ARBA00022692"/>
    </source>
</evidence>
<keyword evidence="11" id="KW-1185">Reference proteome</keyword>
<feature type="transmembrane region" description="Helical" evidence="7">
    <location>
        <begin position="98"/>
        <end position="115"/>
    </location>
</feature>
<keyword evidence="3" id="KW-1003">Cell membrane</keyword>
<comment type="similarity">
    <text evidence="7">Belongs to the binding-protein-dependent transport system permease family.</text>
</comment>
<dbReference type="Pfam" id="PF00528">
    <property type="entry name" value="BPD_transp_1"/>
    <property type="match status" value="1"/>
</dbReference>
<dbReference type="InterPro" id="IPR051393">
    <property type="entry name" value="ABC_transporter_permease"/>
</dbReference>
<feature type="transmembrane region" description="Helical" evidence="7">
    <location>
        <begin position="291"/>
        <end position="312"/>
    </location>
</feature>
<keyword evidence="4 7" id="KW-0812">Transmembrane</keyword>
<keyword evidence="5 7" id="KW-1133">Transmembrane helix</keyword>
<dbReference type="GO" id="GO:0005886">
    <property type="term" value="C:plasma membrane"/>
    <property type="evidence" value="ECO:0007669"/>
    <property type="project" value="UniProtKB-SubCell"/>
</dbReference>
<dbReference type="OrthoDB" id="3614395at2"/>
<dbReference type="InterPro" id="IPR000515">
    <property type="entry name" value="MetI-like"/>
</dbReference>
<dbReference type="PANTHER" id="PTHR30193:SF37">
    <property type="entry name" value="INNER MEMBRANE ABC TRANSPORTER PERMEASE PROTEIN YCJO"/>
    <property type="match status" value="1"/>
</dbReference>
<evidence type="ECO:0000256" key="1">
    <source>
        <dbReference type="ARBA" id="ARBA00004651"/>
    </source>
</evidence>
<comment type="caution">
    <text evidence="10">The sequence shown here is derived from an EMBL/GenBank/DDBJ whole genome shotgun (WGS) entry which is preliminary data.</text>
</comment>